<dbReference type="Proteomes" id="UP000032024">
    <property type="component" value="Chromosome"/>
</dbReference>
<proteinExistence type="predicted"/>
<name>A0AAN0WBA6_HEYCO</name>
<reference evidence="2" key="1">
    <citation type="submission" date="2015-01" db="EMBL/GenBank/DDBJ databases">
        <title>Comparative genome analysis of Bacillus coagulans HM-08, Clostridium butyricum HM-68, Bacillus subtilis HM-66 and Bacillus paralicheniformis BL-09.</title>
        <authorList>
            <person name="Zhang H."/>
        </authorList>
    </citation>
    <scope>NUCLEOTIDE SEQUENCE [LARGE SCALE GENOMIC DNA]</scope>
    <source>
        <strain evidence="2">HM-08</strain>
    </source>
</reference>
<sequence>MIAPFLLLIINRITRKIYHKKTGYSVFLFASCCVQYE</sequence>
<organism evidence="1 2">
    <name type="scientific">Heyndrickxia coagulans</name>
    <name type="common">Weizmannia coagulans</name>
    <dbReference type="NCBI Taxonomy" id="1398"/>
    <lineage>
        <taxon>Bacteria</taxon>
        <taxon>Bacillati</taxon>
        <taxon>Bacillota</taxon>
        <taxon>Bacilli</taxon>
        <taxon>Bacillales</taxon>
        <taxon>Bacillaceae</taxon>
        <taxon>Heyndrickxia</taxon>
    </lineage>
</organism>
<dbReference type="EMBL" id="CP010525">
    <property type="protein sequence ID" value="AJO22004.1"/>
    <property type="molecule type" value="Genomic_DNA"/>
</dbReference>
<protein>
    <submittedName>
        <fullName evidence="1">Uncharacterized protein</fullName>
    </submittedName>
</protein>
<gene>
    <name evidence="1" type="ORF">SB48_HM08orf01868</name>
</gene>
<evidence type="ECO:0000313" key="1">
    <source>
        <dbReference type="EMBL" id="AJO22004.1"/>
    </source>
</evidence>
<evidence type="ECO:0000313" key="2">
    <source>
        <dbReference type="Proteomes" id="UP000032024"/>
    </source>
</evidence>
<dbReference type="AlphaFoldDB" id="A0AAN0WBA6"/>
<keyword evidence="2" id="KW-1185">Reference proteome</keyword>
<accession>A0AAN0WBA6</accession>